<dbReference type="PANTHER" id="PTHR42866:SF2">
    <property type="entry name" value="3-DEOXY-MANNO-OCTULOSONATE CYTIDYLYLTRANSFERASE, MITOCHONDRIAL"/>
    <property type="match status" value="1"/>
</dbReference>
<reference evidence="5 6" key="1">
    <citation type="journal article" date="2018" name="Arch. Microbiol.">
        <title>New insights into the metabolic potential of the phototrophic purple bacterium Rhodopila globiformis DSM 161(T) from its draft genome sequence and evidence for a vanadium-dependent nitrogenase.</title>
        <authorList>
            <person name="Imhoff J.F."/>
            <person name="Rahn T."/>
            <person name="Kunzel S."/>
            <person name="Neulinger S.C."/>
        </authorList>
    </citation>
    <scope>NUCLEOTIDE SEQUENCE [LARGE SCALE GENOMIC DNA]</scope>
    <source>
        <strain evidence="5 6">DSM 161</strain>
    </source>
</reference>
<evidence type="ECO:0000313" key="6">
    <source>
        <dbReference type="Proteomes" id="UP000239724"/>
    </source>
</evidence>
<dbReference type="InterPro" id="IPR004528">
    <property type="entry name" value="KdsB"/>
</dbReference>
<dbReference type="SUPFAM" id="SSF53448">
    <property type="entry name" value="Nucleotide-diphospho-sugar transferases"/>
    <property type="match status" value="1"/>
</dbReference>
<dbReference type="AlphaFoldDB" id="A0A2S6N3Z5"/>
<keyword evidence="1 5" id="KW-0808">Transferase</keyword>
<protein>
    <submittedName>
        <fullName evidence="5">3-deoxy-manno-octulosonate cytidylyltransferase</fullName>
    </submittedName>
</protein>
<dbReference type="CDD" id="cd02517">
    <property type="entry name" value="CMP-KDO-Synthetase"/>
    <property type="match status" value="1"/>
</dbReference>
<dbReference type="InterPro" id="IPR029044">
    <property type="entry name" value="Nucleotide-diphossugar_trans"/>
</dbReference>
<keyword evidence="2 5" id="KW-0548">Nucleotidyltransferase</keyword>
<evidence type="ECO:0000256" key="1">
    <source>
        <dbReference type="ARBA" id="ARBA00022679"/>
    </source>
</evidence>
<dbReference type="Gene3D" id="3.90.550.10">
    <property type="entry name" value="Spore Coat Polysaccharide Biosynthesis Protein SpsA, Chain A"/>
    <property type="match status" value="1"/>
</dbReference>
<dbReference type="NCBIfam" id="TIGR00466">
    <property type="entry name" value="kdsB"/>
    <property type="match status" value="1"/>
</dbReference>
<evidence type="ECO:0000256" key="4">
    <source>
        <dbReference type="SAM" id="MobiDB-lite"/>
    </source>
</evidence>
<keyword evidence="3" id="KW-0448">Lipopolysaccharide biosynthesis</keyword>
<dbReference type="Pfam" id="PF02348">
    <property type="entry name" value="CTP_transf_3"/>
    <property type="match status" value="1"/>
</dbReference>
<dbReference type="NCBIfam" id="NF003948">
    <property type="entry name" value="PRK05450.1-1"/>
    <property type="match status" value="1"/>
</dbReference>
<keyword evidence="6" id="KW-1185">Reference proteome</keyword>
<dbReference type="GO" id="GO:0008690">
    <property type="term" value="F:3-deoxy-manno-octulosonate cytidylyltransferase activity"/>
    <property type="evidence" value="ECO:0007669"/>
    <property type="project" value="InterPro"/>
</dbReference>
<gene>
    <name evidence="5" type="ORF">CCS01_21865</name>
</gene>
<dbReference type="Proteomes" id="UP000239724">
    <property type="component" value="Unassembled WGS sequence"/>
</dbReference>
<dbReference type="NCBIfam" id="NF003952">
    <property type="entry name" value="PRK05450.1-5"/>
    <property type="match status" value="1"/>
</dbReference>
<dbReference type="InterPro" id="IPR003329">
    <property type="entry name" value="Cytidylyl_trans"/>
</dbReference>
<evidence type="ECO:0000313" key="5">
    <source>
        <dbReference type="EMBL" id="PPQ29326.1"/>
    </source>
</evidence>
<comment type="caution">
    <text evidence="5">The sequence shown here is derived from an EMBL/GenBank/DDBJ whole genome shotgun (WGS) entry which is preliminary data.</text>
</comment>
<name>A0A2S6N3Z5_RHOGL</name>
<dbReference type="EMBL" id="NHRY01000229">
    <property type="protein sequence ID" value="PPQ29326.1"/>
    <property type="molecule type" value="Genomic_DNA"/>
</dbReference>
<dbReference type="OrthoDB" id="9815559at2"/>
<organism evidence="5 6">
    <name type="scientific">Rhodopila globiformis</name>
    <name type="common">Rhodopseudomonas globiformis</name>
    <dbReference type="NCBI Taxonomy" id="1071"/>
    <lineage>
        <taxon>Bacteria</taxon>
        <taxon>Pseudomonadati</taxon>
        <taxon>Pseudomonadota</taxon>
        <taxon>Alphaproteobacteria</taxon>
        <taxon>Acetobacterales</taxon>
        <taxon>Acetobacteraceae</taxon>
        <taxon>Rhodopila</taxon>
    </lineage>
</organism>
<dbReference type="PANTHER" id="PTHR42866">
    <property type="entry name" value="3-DEOXY-MANNO-OCTULOSONATE CYTIDYLYLTRANSFERASE"/>
    <property type="match status" value="1"/>
</dbReference>
<dbReference type="GO" id="GO:0009103">
    <property type="term" value="P:lipopolysaccharide biosynthetic process"/>
    <property type="evidence" value="ECO:0007669"/>
    <property type="project" value="UniProtKB-KW"/>
</dbReference>
<evidence type="ECO:0000256" key="2">
    <source>
        <dbReference type="ARBA" id="ARBA00022695"/>
    </source>
</evidence>
<feature type="region of interest" description="Disordered" evidence="4">
    <location>
        <begin position="26"/>
        <end position="50"/>
    </location>
</feature>
<sequence length="301" mass="32422">MPRPGPCRPAVAPGRAGPYCRRTIGKRNIAFNPPPDRRSRELEPVPPSGSCLRISSRVNPIVVIPARMASTRLPGKPLADINGKPMILHMLDRGRQAGIGPVAVASGDPEIAAVVRAAGGRVVLTDPALPSGSDRVHAALAELDPDRRHDVVVNLQGDFPTLDPAGLRLVITPLANPSVDIGTLVVPIGDEAEAATESFVKAACAFGPDEAVAPALYFSRLPIPWGPGPRWHHVGIYAWRRAALDRFVALPPSPLERRESLEQLRALEHGMRIACARMEHGPFGVDTPEDLERARAWLARR</sequence>
<evidence type="ECO:0000256" key="3">
    <source>
        <dbReference type="ARBA" id="ARBA00022985"/>
    </source>
</evidence>
<accession>A0A2S6N3Z5</accession>
<dbReference type="GO" id="GO:0005829">
    <property type="term" value="C:cytosol"/>
    <property type="evidence" value="ECO:0007669"/>
    <property type="project" value="TreeGrafter"/>
</dbReference>
<proteinExistence type="predicted"/>